<dbReference type="Proteomes" id="UP000316476">
    <property type="component" value="Unassembled WGS sequence"/>
</dbReference>
<dbReference type="AlphaFoldDB" id="A0A5C6G1H7"/>
<dbReference type="InterPro" id="IPR051266">
    <property type="entry name" value="CLCR"/>
</dbReference>
<dbReference type="Pfam" id="PF12034">
    <property type="entry name" value="YfbK_C"/>
    <property type="match status" value="1"/>
</dbReference>
<feature type="compositionally biased region" description="Polar residues" evidence="1">
    <location>
        <begin position="1"/>
        <end position="16"/>
    </location>
</feature>
<evidence type="ECO:0000313" key="3">
    <source>
        <dbReference type="EMBL" id="TWU67745.1"/>
    </source>
</evidence>
<dbReference type="Pfam" id="PF00092">
    <property type="entry name" value="VWA"/>
    <property type="match status" value="1"/>
</dbReference>
<dbReference type="Gene3D" id="3.40.50.410">
    <property type="entry name" value="von Willebrand factor, type A domain"/>
    <property type="match status" value="1"/>
</dbReference>
<dbReference type="EMBL" id="SJPZ01000001">
    <property type="protein sequence ID" value="TWU67745.1"/>
    <property type="molecule type" value="Genomic_DNA"/>
</dbReference>
<dbReference type="InterPro" id="IPR036465">
    <property type="entry name" value="vWFA_dom_sf"/>
</dbReference>
<name>A0A5C6G1H7_9PLAN</name>
<feature type="region of interest" description="Disordered" evidence="1">
    <location>
        <begin position="1"/>
        <end position="23"/>
    </location>
</feature>
<sequence length="864" mass="93179">MSEHTPNQPDFESSGPQAWDDPRVTAYVLGEMSNEDKQAFEAEMSGNESLSAAVEEAKAVTGGLEHFYAELSDATDGLDAERRDAIRREAAVTPATDSTTNDTGGPGFWRQHGVTLAVAASLLLVVGGLVAYPSVQSARRQVAMTDAETAGEFAADEYAEAEMQFDDMAVEEEGLYEIQESGDVTIAAVPELDMIVQQDESSRLSTVAPADRKSDSLRRSNRPSKQLTEFAQNESPQSGRAADHPFGDAESKVTQKLKLDADSYGDNADFAVPDRVARGITPMQRGQETSGSAPTSESKTRVLGREPSAGKPVASQPAASQPVAGTPVAGGAYGGARIAGDKVRFRSEDGTNLSLGVTPRIMIEAEEEPAQLGFGMDTPEGTGPGFSGDRFEPITDNPFKRVDEHPLSTFSIDVDTASYSKIRSYLDSGRLPRPDAVRIEEMLNYFDYAYAAPRDDAAHPFAHRVAVMDCPWNEEHMLARIAIKGKEMKPEQRPRCNLVFLLDTSGSMNRPNKLPLVQEGMKMLIKELNDDDRVAIVTYAGSAGLVLESTPASKKRKIRRSLTQLSAGGSTNGGQGIALAYQTAREHFIKDGVNRVILCTDGDFNVGTTGTDALVSMVEQESKGGIFLTVMGFGMGNHNDSMMEQISGRGNGNYAFIDTEKEARKVLVNQTSSTLVTIAKDVKIQVEFNPSAVSSYRLIGYENRVLAKEDFNDDKKDAGEIGAGHAVTALYELVPAGVEADALPPKVDPLKYQANVQPKEDADSTGELMTLKLRYKQPDGDTSTLVETPVKSDIKTSFAQADDDARFAAAVAGFGMQLRRSEYKGSWTMPDVIATAKDAKGEDVSGFRSEMIKLANKAGDLMGE</sequence>
<feature type="compositionally biased region" description="Polar residues" evidence="1">
    <location>
        <begin position="284"/>
        <end position="297"/>
    </location>
</feature>
<dbReference type="InterPro" id="IPR002035">
    <property type="entry name" value="VWF_A"/>
</dbReference>
<feature type="region of interest" description="Disordered" evidence="1">
    <location>
        <begin position="199"/>
        <end position="247"/>
    </location>
</feature>
<evidence type="ECO:0000256" key="1">
    <source>
        <dbReference type="SAM" id="MobiDB-lite"/>
    </source>
</evidence>
<dbReference type="PANTHER" id="PTHR10579">
    <property type="entry name" value="CALCIUM-ACTIVATED CHLORIDE CHANNEL REGULATOR"/>
    <property type="match status" value="1"/>
</dbReference>
<dbReference type="PANTHER" id="PTHR10579:SF43">
    <property type="entry name" value="ZINC FINGER (C3HC4-TYPE RING FINGER) FAMILY PROTEIN"/>
    <property type="match status" value="1"/>
</dbReference>
<gene>
    <name evidence="3" type="ORF">V7x_33220</name>
</gene>
<feature type="domain" description="VWFA" evidence="2">
    <location>
        <begin position="497"/>
        <end position="675"/>
    </location>
</feature>
<dbReference type="SUPFAM" id="SSF53300">
    <property type="entry name" value="vWA-like"/>
    <property type="match status" value="1"/>
</dbReference>
<evidence type="ECO:0000259" key="2">
    <source>
        <dbReference type="PROSITE" id="PS50234"/>
    </source>
</evidence>
<dbReference type="SMART" id="SM00327">
    <property type="entry name" value="VWA"/>
    <property type="match status" value="1"/>
</dbReference>
<feature type="compositionally biased region" description="Polar residues" evidence="1">
    <location>
        <begin position="223"/>
        <end position="238"/>
    </location>
</feature>
<feature type="region of interest" description="Disordered" evidence="1">
    <location>
        <begin position="282"/>
        <end position="326"/>
    </location>
</feature>
<reference evidence="3 4" key="1">
    <citation type="submission" date="2019-02" db="EMBL/GenBank/DDBJ databases">
        <title>Deep-cultivation of Planctomycetes and their phenomic and genomic characterization uncovers novel biology.</title>
        <authorList>
            <person name="Wiegand S."/>
            <person name="Jogler M."/>
            <person name="Boedeker C."/>
            <person name="Pinto D."/>
            <person name="Vollmers J."/>
            <person name="Rivas-Marin E."/>
            <person name="Kohn T."/>
            <person name="Peeters S.H."/>
            <person name="Heuer A."/>
            <person name="Rast P."/>
            <person name="Oberbeckmann S."/>
            <person name="Bunk B."/>
            <person name="Jeske O."/>
            <person name="Meyerdierks A."/>
            <person name="Storesund J.E."/>
            <person name="Kallscheuer N."/>
            <person name="Luecker S."/>
            <person name="Lage O.M."/>
            <person name="Pohl T."/>
            <person name="Merkel B.J."/>
            <person name="Hornburger P."/>
            <person name="Mueller R.-W."/>
            <person name="Bruemmer F."/>
            <person name="Labrenz M."/>
            <person name="Spormann A.M."/>
            <person name="Op Den Camp H."/>
            <person name="Overmann J."/>
            <person name="Amann R."/>
            <person name="Jetten M.S.M."/>
            <person name="Mascher T."/>
            <person name="Medema M.H."/>
            <person name="Devos D.P."/>
            <person name="Kaster A.-K."/>
            <person name="Ovreas L."/>
            <person name="Rohde M."/>
            <person name="Galperin M.Y."/>
            <person name="Jogler C."/>
        </authorList>
    </citation>
    <scope>NUCLEOTIDE SEQUENCE [LARGE SCALE GENOMIC DNA]</scope>
    <source>
        <strain evidence="3 4">V7</strain>
    </source>
</reference>
<dbReference type="PROSITE" id="PS50234">
    <property type="entry name" value="VWFA"/>
    <property type="match status" value="1"/>
</dbReference>
<dbReference type="Pfam" id="PF12450">
    <property type="entry name" value="vWF_A"/>
    <property type="match status" value="1"/>
</dbReference>
<comment type="caution">
    <text evidence="3">The sequence shown here is derived from an EMBL/GenBank/DDBJ whole genome shotgun (WGS) entry which is preliminary data.</text>
</comment>
<accession>A0A5C6G1H7</accession>
<protein>
    <submittedName>
        <fullName evidence="3">von Willebrand factor</fullName>
    </submittedName>
</protein>
<dbReference type="InterPro" id="IPR021908">
    <property type="entry name" value="YfbK_C"/>
</dbReference>
<dbReference type="CDD" id="cd01465">
    <property type="entry name" value="vWA_subgroup"/>
    <property type="match status" value="1"/>
</dbReference>
<dbReference type="RefSeq" id="WP_146414084.1">
    <property type="nucleotide sequence ID" value="NZ_SJPZ01000001.1"/>
</dbReference>
<dbReference type="InterPro" id="IPR022156">
    <property type="entry name" value="Uncharacterised_YfbK_N"/>
</dbReference>
<dbReference type="OrthoDB" id="9805121at2"/>
<proteinExistence type="predicted"/>
<evidence type="ECO:0000313" key="4">
    <source>
        <dbReference type="Proteomes" id="UP000316476"/>
    </source>
</evidence>
<organism evidence="3 4">
    <name type="scientific">Crateriforma conspicua</name>
    <dbReference type="NCBI Taxonomy" id="2527996"/>
    <lineage>
        <taxon>Bacteria</taxon>
        <taxon>Pseudomonadati</taxon>
        <taxon>Planctomycetota</taxon>
        <taxon>Planctomycetia</taxon>
        <taxon>Planctomycetales</taxon>
        <taxon>Planctomycetaceae</taxon>
        <taxon>Crateriforma</taxon>
    </lineage>
</organism>